<name>A0A8J5MV65_HOMAM</name>
<evidence type="ECO:0000313" key="2">
    <source>
        <dbReference type="Proteomes" id="UP000747542"/>
    </source>
</evidence>
<evidence type="ECO:0000313" key="1">
    <source>
        <dbReference type="EMBL" id="KAG7165635.1"/>
    </source>
</evidence>
<gene>
    <name evidence="1" type="primary">jrk-L2</name>
    <name evidence="1" type="ORF">Hamer_G013139</name>
</gene>
<comment type="caution">
    <text evidence="1">The sequence shown here is derived from an EMBL/GenBank/DDBJ whole genome shotgun (WGS) entry which is preliminary data.</text>
</comment>
<dbReference type="AlphaFoldDB" id="A0A8J5MV65"/>
<accession>A0A8J5MV65</accession>
<dbReference type="EMBL" id="JAHLQT010024020">
    <property type="protein sequence ID" value="KAG7165635.1"/>
    <property type="molecule type" value="Genomic_DNA"/>
</dbReference>
<reference evidence="1" key="1">
    <citation type="journal article" date="2021" name="Sci. Adv.">
        <title>The American lobster genome reveals insights on longevity, neural, and immune adaptations.</title>
        <authorList>
            <person name="Polinski J.M."/>
            <person name="Zimin A.V."/>
            <person name="Clark K.F."/>
            <person name="Kohn A.B."/>
            <person name="Sadowski N."/>
            <person name="Timp W."/>
            <person name="Ptitsyn A."/>
            <person name="Khanna P."/>
            <person name="Romanova D.Y."/>
            <person name="Williams P."/>
            <person name="Greenwood S.J."/>
            <person name="Moroz L.L."/>
            <person name="Walt D.R."/>
            <person name="Bodnar A.G."/>
        </authorList>
    </citation>
    <scope>NUCLEOTIDE SEQUENCE</scope>
    <source>
        <strain evidence="1">GMGI-L3</strain>
    </source>
</reference>
<dbReference type="Proteomes" id="UP000747542">
    <property type="component" value="Unassembled WGS sequence"/>
</dbReference>
<organism evidence="1 2">
    <name type="scientific">Homarus americanus</name>
    <name type="common">American lobster</name>
    <dbReference type="NCBI Taxonomy" id="6706"/>
    <lineage>
        <taxon>Eukaryota</taxon>
        <taxon>Metazoa</taxon>
        <taxon>Ecdysozoa</taxon>
        <taxon>Arthropoda</taxon>
        <taxon>Crustacea</taxon>
        <taxon>Multicrustacea</taxon>
        <taxon>Malacostraca</taxon>
        <taxon>Eumalacostraca</taxon>
        <taxon>Eucarida</taxon>
        <taxon>Decapoda</taxon>
        <taxon>Pleocyemata</taxon>
        <taxon>Astacidea</taxon>
        <taxon>Nephropoidea</taxon>
        <taxon>Nephropidae</taxon>
        <taxon>Homarus</taxon>
    </lineage>
</organism>
<keyword evidence="2" id="KW-1185">Reference proteome</keyword>
<proteinExistence type="predicted"/>
<sequence>MPVYGAKVHFKAMAYYRTMPRGYSISTTRMMPQDSRHLRWWLKLFKKCHNLHKWSLTEESASADSRAASRYSSYFQKHVSDGGYSPQYNCDDSGLLWCSLVTHACCWTAIPS</sequence>
<protein>
    <submittedName>
        <fullName evidence="1">Jerky protein-like 2</fullName>
    </submittedName>
</protein>